<comment type="caution">
    <text evidence="1">The sequence shown here is derived from an EMBL/GenBank/DDBJ whole genome shotgun (WGS) entry which is preliminary data.</text>
</comment>
<keyword evidence="2" id="KW-1185">Reference proteome</keyword>
<evidence type="ECO:0000313" key="1">
    <source>
        <dbReference type="EMBL" id="KAH6934773.1"/>
    </source>
</evidence>
<protein>
    <submittedName>
        <fullName evidence="1">Uncharacterized protein</fullName>
    </submittedName>
</protein>
<name>A0ACB7SLX6_HYAAI</name>
<dbReference type="Proteomes" id="UP000821845">
    <property type="component" value="Chromosome 3"/>
</dbReference>
<sequence length="114" mass="11753">MSLTRDLEAIPAAVSAGDTELRSVFDDGPASPLQEGSCGSPGDLGSSLMRTTDTEGDAVRDDEEDEEEVGPAPTGVMVMALFLPDKSDASPTAPRRTLTEGNGGEGREAAGQAW</sequence>
<proteinExistence type="predicted"/>
<accession>A0ACB7SLX6</accession>
<organism evidence="1 2">
    <name type="scientific">Hyalomma asiaticum</name>
    <name type="common">Tick</name>
    <dbReference type="NCBI Taxonomy" id="266040"/>
    <lineage>
        <taxon>Eukaryota</taxon>
        <taxon>Metazoa</taxon>
        <taxon>Ecdysozoa</taxon>
        <taxon>Arthropoda</taxon>
        <taxon>Chelicerata</taxon>
        <taxon>Arachnida</taxon>
        <taxon>Acari</taxon>
        <taxon>Parasitiformes</taxon>
        <taxon>Ixodida</taxon>
        <taxon>Ixodoidea</taxon>
        <taxon>Ixodidae</taxon>
        <taxon>Hyalomminae</taxon>
        <taxon>Hyalomma</taxon>
    </lineage>
</organism>
<evidence type="ECO:0000313" key="2">
    <source>
        <dbReference type="Proteomes" id="UP000821845"/>
    </source>
</evidence>
<reference evidence="1" key="1">
    <citation type="submission" date="2020-05" db="EMBL/GenBank/DDBJ databases">
        <title>Large-scale comparative analyses of tick genomes elucidate their genetic diversity and vector capacities.</title>
        <authorList>
            <person name="Jia N."/>
            <person name="Wang J."/>
            <person name="Shi W."/>
            <person name="Du L."/>
            <person name="Sun Y."/>
            <person name="Zhan W."/>
            <person name="Jiang J."/>
            <person name="Wang Q."/>
            <person name="Zhang B."/>
            <person name="Ji P."/>
            <person name="Sakyi L.B."/>
            <person name="Cui X."/>
            <person name="Yuan T."/>
            <person name="Jiang B."/>
            <person name="Yang W."/>
            <person name="Lam T.T.-Y."/>
            <person name="Chang Q."/>
            <person name="Ding S."/>
            <person name="Wang X."/>
            <person name="Zhu J."/>
            <person name="Ruan X."/>
            <person name="Zhao L."/>
            <person name="Wei J."/>
            <person name="Que T."/>
            <person name="Du C."/>
            <person name="Cheng J."/>
            <person name="Dai P."/>
            <person name="Han X."/>
            <person name="Huang E."/>
            <person name="Gao Y."/>
            <person name="Liu J."/>
            <person name="Shao H."/>
            <person name="Ye R."/>
            <person name="Li L."/>
            <person name="Wei W."/>
            <person name="Wang X."/>
            <person name="Wang C."/>
            <person name="Yang T."/>
            <person name="Huo Q."/>
            <person name="Li W."/>
            <person name="Guo W."/>
            <person name="Chen H."/>
            <person name="Zhou L."/>
            <person name="Ni X."/>
            <person name="Tian J."/>
            <person name="Zhou Y."/>
            <person name="Sheng Y."/>
            <person name="Liu T."/>
            <person name="Pan Y."/>
            <person name="Xia L."/>
            <person name="Li J."/>
            <person name="Zhao F."/>
            <person name="Cao W."/>
        </authorList>
    </citation>
    <scope>NUCLEOTIDE SEQUENCE</scope>
    <source>
        <strain evidence="1">Hyas-2018</strain>
    </source>
</reference>
<gene>
    <name evidence="1" type="ORF">HPB50_000704</name>
</gene>
<dbReference type="EMBL" id="CM023483">
    <property type="protein sequence ID" value="KAH6934773.1"/>
    <property type="molecule type" value="Genomic_DNA"/>
</dbReference>